<reference evidence="2" key="1">
    <citation type="submission" date="2018-05" db="EMBL/GenBank/DDBJ databases">
        <authorList>
            <person name="Lanie J.A."/>
            <person name="Ng W.-L."/>
            <person name="Kazmierczak K.M."/>
            <person name="Andrzejewski T.M."/>
            <person name="Davidsen T.M."/>
            <person name="Wayne K.J."/>
            <person name="Tettelin H."/>
            <person name="Glass J.I."/>
            <person name="Rusch D."/>
            <person name="Podicherti R."/>
            <person name="Tsui H.-C.T."/>
            <person name="Winkler M.E."/>
        </authorList>
    </citation>
    <scope>NUCLEOTIDE SEQUENCE</scope>
</reference>
<feature type="region of interest" description="Disordered" evidence="1">
    <location>
        <begin position="1"/>
        <end position="27"/>
    </location>
</feature>
<name>A0A382VQK4_9ZZZZ</name>
<dbReference type="AlphaFoldDB" id="A0A382VQK4"/>
<evidence type="ECO:0000256" key="1">
    <source>
        <dbReference type="SAM" id="MobiDB-lite"/>
    </source>
</evidence>
<gene>
    <name evidence="2" type="ORF">METZ01_LOCUS401012</name>
</gene>
<protein>
    <submittedName>
        <fullName evidence="2">Uncharacterized protein</fullName>
    </submittedName>
</protein>
<organism evidence="2">
    <name type="scientific">marine metagenome</name>
    <dbReference type="NCBI Taxonomy" id="408172"/>
    <lineage>
        <taxon>unclassified sequences</taxon>
        <taxon>metagenomes</taxon>
        <taxon>ecological metagenomes</taxon>
    </lineage>
</organism>
<feature type="non-terminal residue" evidence="2">
    <location>
        <position position="1"/>
    </location>
</feature>
<accession>A0A382VQK4</accession>
<evidence type="ECO:0000313" key="2">
    <source>
        <dbReference type="EMBL" id="SVD48158.1"/>
    </source>
</evidence>
<dbReference type="EMBL" id="UINC01153436">
    <property type="protein sequence ID" value="SVD48158.1"/>
    <property type="molecule type" value="Genomic_DNA"/>
</dbReference>
<proteinExistence type="predicted"/>
<sequence length="27" mass="3233">KSKQKRISDTEKEPTLDKQDRQKDSEN</sequence>